<evidence type="ECO:0000313" key="2">
    <source>
        <dbReference type="Proteomes" id="UP001367508"/>
    </source>
</evidence>
<dbReference type="Proteomes" id="UP001367508">
    <property type="component" value="Unassembled WGS sequence"/>
</dbReference>
<gene>
    <name evidence="1" type="ORF">VNO77_02699</name>
</gene>
<keyword evidence="2" id="KW-1185">Reference proteome</keyword>
<dbReference type="EMBL" id="JAYMYQ010000001">
    <property type="protein sequence ID" value="KAK7360690.1"/>
    <property type="molecule type" value="Genomic_DNA"/>
</dbReference>
<name>A0AAN9MTH4_CANGL</name>
<accession>A0AAN9MTH4</accession>
<dbReference type="AlphaFoldDB" id="A0AAN9MTH4"/>
<sequence length="222" mass="25198">MKTSRGGISFGKFLLASLNDENKEGFFQFCWIFLKFIFKVPRLSLETSPSSPERTRPFKGLLAFLFREKTNNKSSNNSCEIVFLQPCIISCFKNSRTCCRNIRKIHVVSALKERWISKTPRTACSLAMLEIKELDVSIERKSLEEKRFAHAPKVSSSSTSAARVPVELPHLKSQLGFHTSMACFGFNLLSNIYGMVHDQSKGKEIPYATYMQGVFLRPQSVP</sequence>
<protein>
    <submittedName>
        <fullName evidence="1">Uncharacterized protein</fullName>
    </submittedName>
</protein>
<evidence type="ECO:0000313" key="1">
    <source>
        <dbReference type="EMBL" id="KAK7360690.1"/>
    </source>
</evidence>
<proteinExistence type="predicted"/>
<organism evidence="1 2">
    <name type="scientific">Canavalia gladiata</name>
    <name type="common">Sword bean</name>
    <name type="synonym">Dolichos gladiatus</name>
    <dbReference type="NCBI Taxonomy" id="3824"/>
    <lineage>
        <taxon>Eukaryota</taxon>
        <taxon>Viridiplantae</taxon>
        <taxon>Streptophyta</taxon>
        <taxon>Embryophyta</taxon>
        <taxon>Tracheophyta</taxon>
        <taxon>Spermatophyta</taxon>
        <taxon>Magnoliopsida</taxon>
        <taxon>eudicotyledons</taxon>
        <taxon>Gunneridae</taxon>
        <taxon>Pentapetalae</taxon>
        <taxon>rosids</taxon>
        <taxon>fabids</taxon>
        <taxon>Fabales</taxon>
        <taxon>Fabaceae</taxon>
        <taxon>Papilionoideae</taxon>
        <taxon>50 kb inversion clade</taxon>
        <taxon>NPAAA clade</taxon>
        <taxon>indigoferoid/millettioid clade</taxon>
        <taxon>Phaseoleae</taxon>
        <taxon>Canavalia</taxon>
    </lineage>
</organism>
<reference evidence="1 2" key="1">
    <citation type="submission" date="2024-01" db="EMBL/GenBank/DDBJ databases">
        <title>The genomes of 5 underutilized Papilionoideae crops provide insights into root nodulation and disease resistanc.</title>
        <authorList>
            <person name="Jiang F."/>
        </authorList>
    </citation>
    <scope>NUCLEOTIDE SEQUENCE [LARGE SCALE GENOMIC DNA]</scope>
    <source>
        <strain evidence="1">LVBAO_FW01</strain>
        <tissue evidence="1">Leaves</tissue>
    </source>
</reference>
<comment type="caution">
    <text evidence="1">The sequence shown here is derived from an EMBL/GenBank/DDBJ whole genome shotgun (WGS) entry which is preliminary data.</text>
</comment>